<gene>
    <name evidence="1" type="ORF">IPV69_05885</name>
</gene>
<organism evidence="1 2">
    <name type="scientific">Humisphaera borealis</name>
    <dbReference type="NCBI Taxonomy" id="2807512"/>
    <lineage>
        <taxon>Bacteria</taxon>
        <taxon>Pseudomonadati</taxon>
        <taxon>Planctomycetota</taxon>
        <taxon>Phycisphaerae</taxon>
        <taxon>Tepidisphaerales</taxon>
        <taxon>Tepidisphaeraceae</taxon>
        <taxon>Humisphaera</taxon>
    </lineage>
</organism>
<dbReference type="Proteomes" id="UP000593765">
    <property type="component" value="Chromosome"/>
</dbReference>
<proteinExistence type="predicted"/>
<accession>A0A7M2WZM3</accession>
<keyword evidence="2" id="KW-1185">Reference proteome</keyword>
<protein>
    <submittedName>
        <fullName evidence="1">Uncharacterized protein</fullName>
    </submittedName>
</protein>
<sequence>MITNATLTSHIARGASARDGTASWASPSTLTARCAVDAPRQAQRFTLGATIQDASGVIYVLKPAVAGVTIKAGDRLAATVDGSAGKTYQVVFVVDRQKSGGLSHLEIFVKE</sequence>
<evidence type="ECO:0000313" key="2">
    <source>
        <dbReference type="Proteomes" id="UP000593765"/>
    </source>
</evidence>
<dbReference type="AlphaFoldDB" id="A0A7M2WZM3"/>
<evidence type="ECO:0000313" key="1">
    <source>
        <dbReference type="EMBL" id="QOV90889.1"/>
    </source>
</evidence>
<dbReference type="EMBL" id="CP063458">
    <property type="protein sequence ID" value="QOV90889.1"/>
    <property type="molecule type" value="Genomic_DNA"/>
</dbReference>
<name>A0A7M2WZM3_9BACT</name>
<reference evidence="1 2" key="1">
    <citation type="submission" date="2020-10" db="EMBL/GenBank/DDBJ databases">
        <title>Wide distribution of Phycisphaera-like planctomycetes from WD2101 soil group in peatlands and genome analysis of the first cultivated representative.</title>
        <authorList>
            <person name="Dedysh S.N."/>
            <person name="Beletsky A.V."/>
            <person name="Ivanova A."/>
            <person name="Kulichevskaya I.S."/>
            <person name="Suzina N.E."/>
            <person name="Philippov D.A."/>
            <person name="Rakitin A.L."/>
            <person name="Mardanov A.V."/>
            <person name="Ravin N.V."/>
        </authorList>
    </citation>
    <scope>NUCLEOTIDE SEQUENCE [LARGE SCALE GENOMIC DNA]</scope>
    <source>
        <strain evidence="1 2">M1803</strain>
    </source>
</reference>
<dbReference type="KEGG" id="hbs:IPV69_05885"/>
<dbReference type="RefSeq" id="WP_206293993.1">
    <property type="nucleotide sequence ID" value="NZ_CP063458.1"/>
</dbReference>